<keyword evidence="2 6" id="KW-0132">Cell division</keyword>
<sequence length="226" mass="25404">MEKLLKAGVTIKGTKEGLLFFLDDTRPFDEVMVELSDKLTNQSHAHMWDGPLMNVIIKLGKRRITAVEENEIRTIFTSHENLVIHAFESEDMPYLLELTPSLQVRSGTVRSGQVLTHQGDLLFMGDINPGGAIHSTGSIYVMGALRGLAHAGSNGDASSIIAASLLRPTQLRIADTISRPPDQWNDKDIGMRFAFLEKKQIMVERMSYLSRIRPEKDWKENGHLHR</sequence>
<dbReference type="InterPro" id="IPR013033">
    <property type="entry name" value="MinC"/>
</dbReference>
<evidence type="ECO:0000313" key="10">
    <source>
        <dbReference type="Proteomes" id="UP000661691"/>
    </source>
</evidence>
<proteinExistence type="inferred from homology"/>
<dbReference type="Proteomes" id="UP000661691">
    <property type="component" value="Unassembled WGS sequence"/>
</dbReference>
<dbReference type="HAMAP" id="MF_00267">
    <property type="entry name" value="MinC"/>
    <property type="match status" value="1"/>
</dbReference>
<evidence type="ECO:0000256" key="1">
    <source>
        <dbReference type="ARBA" id="ARBA00006291"/>
    </source>
</evidence>
<dbReference type="InterPro" id="IPR055219">
    <property type="entry name" value="MinC_N_1"/>
</dbReference>
<dbReference type="GO" id="GO:0000902">
    <property type="term" value="P:cell morphogenesis"/>
    <property type="evidence" value="ECO:0007669"/>
    <property type="project" value="InterPro"/>
</dbReference>
<protein>
    <recommendedName>
        <fullName evidence="6">Probable septum site-determining protein MinC</fullName>
    </recommendedName>
</protein>
<gene>
    <name evidence="6" type="primary">minC</name>
    <name evidence="9" type="ORF">IC620_05315</name>
</gene>
<keyword evidence="3 6" id="KW-0717">Septation</keyword>
<dbReference type="PANTHER" id="PTHR34108:SF1">
    <property type="entry name" value="SEPTUM SITE-DETERMINING PROTEIN MINC"/>
    <property type="match status" value="1"/>
</dbReference>
<comment type="similarity">
    <text evidence="1 6">Belongs to the MinC family.</text>
</comment>
<comment type="function">
    <text evidence="6">Cell division inhibitor that blocks the formation of polar Z ring septums. Rapidly oscillates between the poles of the cell to destabilize FtsZ filaments that have formed before they mature into polar Z rings. Prevents FtsZ polymerization.</text>
</comment>
<feature type="domain" description="Septum formation inhibitor MinC C-terminal" evidence="7">
    <location>
        <begin position="106"/>
        <end position="203"/>
    </location>
</feature>
<evidence type="ECO:0000259" key="7">
    <source>
        <dbReference type="Pfam" id="PF03775"/>
    </source>
</evidence>
<evidence type="ECO:0000256" key="6">
    <source>
        <dbReference type="HAMAP-Rule" id="MF_00267"/>
    </source>
</evidence>
<organism evidence="9 10">
    <name type="scientific">Polycladospora coralii</name>
    <dbReference type="NCBI Taxonomy" id="2771432"/>
    <lineage>
        <taxon>Bacteria</taxon>
        <taxon>Bacillati</taxon>
        <taxon>Bacillota</taxon>
        <taxon>Bacilli</taxon>
        <taxon>Bacillales</taxon>
        <taxon>Thermoactinomycetaceae</taxon>
        <taxon>Polycladospora</taxon>
    </lineage>
</organism>
<dbReference type="SUPFAM" id="SSF63848">
    <property type="entry name" value="Cell-division inhibitor MinC, C-terminal domain"/>
    <property type="match status" value="1"/>
</dbReference>
<comment type="caution">
    <text evidence="9">The sequence shown here is derived from an EMBL/GenBank/DDBJ whole genome shotgun (WGS) entry which is preliminary data.</text>
</comment>
<reference evidence="9" key="1">
    <citation type="submission" date="2020-09" db="EMBL/GenBank/DDBJ databases">
        <title>A novel bacterium of genus Hazenella, isolated from South China Sea.</title>
        <authorList>
            <person name="Huang H."/>
            <person name="Mo K."/>
            <person name="Hu Y."/>
        </authorList>
    </citation>
    <scope>NUCLEOTIDE SEQUENCE</scope>
    <source>
        <strain evidence="9">IB182357</strain>
    </source>
</reference>
<dbReference type="GO" id="GO:1901891">
    <property type="term" value="P:regulation of cell septum assembly"/>
    <property type="evidence" value="ECO:0007669"/>
    <property type="project" value="InterPro"/>
</dbReference>
<dbReference type="InterPro" id="IPR016098">
    <property type="entry name" value="CAP/MinC_C"/>
</dbReference>
<dbReference type="PANTHER" id="PTHR34108">
    <property type="entry name" value="SEPTUM SITE-DETERMINING PROTEIN MINC"/>
    <property type="match status" value="1"/>
</dbReference>
<dbReference type="InterPro" id="IPR036145">
    <property type="entry name" value="MinC_C_sf"/>
</dbReference>
<dbReference type="Gene3D" id="3.30.160.540">
    <property type="match status" value="1"/>
</dbReference>
<dbReference type="GO" id="GO:0000917">
    <property type="term" value="P:division septum assembly"/>
    <property type="evidence" value="ECO:0007669"/>
    <property type="project" value="UniProtKB-KW"/>
</dbReference>
<comment type="subunit">
    <text evidence="5 6">Interacts with MinD and FtsZ.</text>
</comment>
<name>A0A926RTU6_9BACL</name>
<dbReference type="Pfam" id="PF22642">
    <property type="entry name" value="MinC_N_1"/>
    <property type="match status" value="1"/>
</dbReference>
<dbReference type="EMBL" id="JACXAH010000005">
    <property type="protein sequence ID" value="MBD1371777.1"/>
    <property type="molecule type" value="Genomic_DNA"/>
</dbReference>
<dbReference type="InterPro" id="IPR005526">
    <property type="entry name" value="Septum_form_inhib_MinC_C"/>
</dbReference>
<dbReference type="Pfam" id="PF03775">
    <property type="entry name" value="MinC_C"/>
    <property type="match status" value="1"/>
</dbReference>
<feature type="domain" description="Septum site-determining protein MinC N-terminal" evidence="8">
    <location>
        <begin position="9"/>
        <end position="87"/>
    </location>
</feature>
<evidence type="ECO:0000256" key="3">
    <source>
        <dbReference type="ARBA" id="ARBA00023210"/>
    </source>
</evidence>
<evidence type="ECO:0000256" key="2">
    <source>
        <dbReference type="ARBA" id="ARBA00022618"/>
    </source>
</evidence>
<evidence type="ECO:0000256" key="5">
    <source>
        <dbReference type="ARBA" id="ARBA00046874"/>
    </source>
</evidence>
<evidence type="ECO:0000256" key="4">
    <source>
        <dbReference type="ARBA" id="ARBA00023306"/>
    </source>
</evidence>
<evidence type="ECO:0000313" key="9">
    <source>
        <dbReference type="EMBL" id="MBD1371777.1"/>
    </source>
</evidence>
<keyword evidence="10" id="KW-1185">Reference proteome</keyword>
<dbReference type="Gene3D" id="2.160.20.70">
    <property type="match status" value="1"/>
</dbReference>
<evidence type="ECO:0000259" key="8">
    <source>
        <dbReference type="Pfam" id="PF22642"/>
    </source>
</evidence>
<keyword evidence="4 6" id="KW-0131">Cell cycle</keyword>
<accession>A0A926RTU6</accession>
<dbReference type="RefSeq" id="WP_191141693.1">
    <property type="nucleotide sequence ID" value="NZ_JACXAH010000005.1"/>
</dbReference>
<dbReference type="AlphaFoldDB" id="A0A926RTU6"/>